<keyword evidence="1" id="KW-0433">Leucine-rich repeat</keyword>
<organism evidence="4 5">
    <name type="scientific">Capnocytophaga gingivalis</name>
    <dbReference type="NCBI Taxonomy" id="1017"/>
    <lineage>
        <taxon>Bacteria</taxon>
        <taxon>Pseudomonadati</taxon>
        <taxon>Bacteroidota</taxon>
        <taxon>Flavobacteriia</taxon>
        <taxon>Flavobacteriales</taxon>
        <taxon>Flavobacteriaceae</taxon>
        <taxon>Capnocytophaga</taxon>
    </lineage>
</organism>
<evidence type="ECO:0000313" key="5">
    <source>
        <dbReference type="Proteomes" id="UP001324270"/>
    </source>
</evidence>
<dbReference type="PROSITE" id="PS51450">
    <property type="entry name" value="LRR"/>
    <property type="match status" value="1"/>
</dbReference>
<evidence type="ECO:0000256" key="1">
    <source>
        <dbReference type="ARBA" id="ARBA00022614"/>
    </source>
</evidence>
<dbReference type="PROSITE" id="PS51257">
    <property type="entry name" value="PROKAR_LIPOPROTEIN"/>
    <property type="match status" value="1"/>
</dbReference>
<dbReference type="PANTHER" id="PTHR46652:SF3">
    <property type="entry name" value="LEUCINE-RICH REPEAT-CONTAINING PROTEIN 9"/>
    <property type="match status" value="1"/>
</dbReference>
<comment type="caution">
    <text evidence="4">The sequence shown here is derived from an EMBL/GenBank/DDBJ whole genome shotgun (WGS) entry which is preliminary data.</text>
</comment>
<dbReference type="Proteomes" id="UP001324270">
    <property type="component" value="Unassembled WGS sequence"/>
</dbReference>
<evidence type="ECO:0000256" key="3">
    <source>
        <dbReference type="SAM" id="SignalP"/>
    </source>
</evidence>
<gene>
    <name evidence="4" type="ORF">VJJ49_00845</name>
</gene>
<dbReference type="Gene3D" id="3.80.10.10">
    <property type="entry name" value="Ribonuclease Inhibitor"/>
    <property type="match status" value="3"/>
</dbReference>
<evidence type="ECO:0000313" key="4">
    <source>
        <dbReference type="EMBL" id="MEB3039243.1"/>
    </source>
</evidence>
<reference evidence="4 5" key="1">
    <citation type="submission" date="2023-12" db="EMBL/GenBank/DDBJ databases">
        <title>Genomic sequences of Capnocytophaga and Parvimonas strains.</title>
        <authorList>
            <person name="Watt R.M."/>
            <person name="Wang M."/>
            <person name="Yang T."/>
            <person name="Tong W.M."/>
        </authorList>
    </citation>
    <scope>NUCLEOTIDE SEQUENCE [LARGE SCALE GENOMIC DNA]</scope>
    <source>
        <strain evidence="4 5">CCUG 13156</strain>
    </source>
</reference>
<proteinExistence type="predicted"/>
<sequence length="701" mass="76094">MRKRFYTLLALSLLSTAILSVSCNKDKIDFGGGSNPNSISQVTTGNGAPTAGQKGDYYFDSTSKTLYKKKGSSWTGIATMNLNGDLLSGQGKAKPSQGKNGDSYIDTKTNTIYEKKNGVWSASSEGEIVIKDANFKAALLAIVGIDVNKNGKISPAEAQAVTGFSVAGKEIASLEGIEAFTNLESLDANDNKLTTVDLSKLTHLKKLNLTNNRLTGELNLKELKYLANDKVKIVAGNTSIEKIFVADEAKATALNNFEHTTKYTFSGELERILDLDPVIKAALLADNNRPDRNGDGEITNKEAERFNKPIRIEATGIQSLKEIEYFKKATSLVIQAPAGQTNNLTNGNGVVSLADFTEIESLTIANTKMTKLTLSNFPKLKHLILTGNELTEVVLSGMPELVTLNLERNNLTNLNGITTPENTFPKLTDLNLTGNNLQGELDLSKITANLRDNANNIQILRRNNNSGVVRIKVKDQDTANALNTNDAGAGKYQVDGSGGSNPVINIPDSAFRRYILQRLKGRILGKSALMDLNTFRGRFPGDINDTTSPIYQSDLDLFTDDIKLENGTGITNLEGLQYFRKLKEVIIEATTATSLDLTGLEKLERIEISGTSLQILSGSGVNLKRVTLRNALSMKKLNLHNFQNIEQVLIVEDSNQPDHIECIAVPASKVDAIKNGINMTGNNGPAKTTAYRSKVQSTPCN</sequence>
<feature type="chain" id="PRO_5046001352" description="Leucine Rich Repeat protein" evidence="3">
    <location>
        <begin position="23"/>
        <end position="701"/>
    </location>
</feature>
<dbReference type="InterPro" id="IPR050836">
    <property type="entry name" value="SDS22/Internalin_LRR"/>
</dbReference>
<evidence type="ECO:0000256" key="2">
    <source>
        <dbReference type="ARBA" id="ARBA00022737"/>
    </source>
</evidence>
<dbReference type="RefSeq" id="WP_323978635.1">
    <property type="nucleotide sequence ID" value="NZ_JAYKBV010000001.1"/>
</dbReference>
<keyword evidence="5" id="KW-1185">Reference proteome</keyword>
<protein>
    <recommendedName>
        <fullName evidence="6">Leucine Rich Repeat protein</fullName>
    </recommendedName>
</protein>
<keyword evidence="3" id="KW-0732">Signal</keyword>
<dbReference type="SUPFAM" id="SSF52058">
    <property type="entry name" value="L domain-like"/>
    <property type="match status" value="1"/>
</dbReference>
<evidence type="ECO:0008006" key="6">
    <source>
        <dbReference type="Google" id="ProtNLM"/>
    </source>
</evidence>
<name>A0ABU5Y5P5_9FLAO</name>
<dbReference type="PANTHER" id="PTHR46652">
    <property type="entry name" value="LEUCINE-RICH REPEAT AND IQ DOMAIN-CONTAINING PROTEIN 1-RELATED"/>
    <property type="match status" value="1"/>
</dbReference>
<accession>A0ABU5Y5P5</accession>
<feature type="signal peptide" evidence="3">
    <location>
        <begin position="1"/>
        <end position="22"/>
    </location>
</feature>
<dbReference type="InterPro" id="IPR001611">
    <property type="entry name" value="Leu-rich_rpt"/>
</dbReference>
<dbReference type="InterPro" id="IPR032675">
    <property type="entry name" value="LRR_dom_sf"/>
</dbReference>
<keyword evidence="2" id="KW-0677">Repeat</keyword>
<dbReference type="EMBL" id="JAYKBV010000001">
    <property type="protein sequence ID" value="MEB3039243.1"/>
    <property type="molecule type" value="Genomic_DNA"/>
</dbReference>